<dbReference type="CDD" id="cd00229">
    <property type="entry name" value="SGNH_hydrolase"/>
    <property type="match status" value="1"/>
</dbReference>
<keyword evidence="2" id="KW-1133">Transmembrane helix</keyword>
<dbReference type="EMBL" id="JACXAA010000001">
    <property type="protein sequence ID" value="MBD2751565.1"/>
    <property type="molecule type" value="Genomic_DNA"/>
</dbReference>
<keyword evidence="3" id="KW-0378">Hydrolase</keyword>
<dbReference type="SUPFAM" id="SSF52266">
    <property type="entry name" value="SGNH hydrolase"/>
    <property type="match status" value="1"/>
</dbReference>
<evidence type="ECO:0000256" key="1">
    <source>
        <dbReference type="SAM" id="MobiDB-lite"/>
    </source>
</evidence>
<comment type="caution">
    <text evidence="3">The sequence shown here is derived from an EMBL/GenBank/DDBJ whole genome shotgun (WGS) entry which is preliminary data.</text>
</comment>
<organism evidence="3 4">
    <name type="scientific">Spirosoma validum</name>
    <dbReference type="NCBI Taxonomy" id="2771355"/>
    <lineage>
        <taxon>Bacteria</taxon>
        <taxon>Pseudomonadati</taxon>
        <taxon>Bacteroidota</taxon>
        <taxon>Cytophagia</taxon>
        <taxon>Cytophagales</taxon>
        <taxon>Cytophagaceae</taxon>
        <taxon>Spirosoma</taxon>
    </lineage>
</organism>
<keyword evidence="2" id="KW-0812">Transmembrane</keyword>
<dbReference type="AlphaFoldDB" id="A0A927AXF6"/>
<keyword evidence="4" id="KW-1185">Reference proteome</keyword>
<accession>A0A927AXF6</accession>
<evidence type="ECO:0000313" key="3">
    <source>
        <dbReference type="EMBL" id="MBD2751565.1"/>
    </source>
</evidence>
<gene>
    <name evidence="3" type="ORF">IC230_01580</name>
</gene>
<dbReference type="Gene3D" id="3.40.50.1110">
    <property type="entry name" value="SGNH hydrolase"/>
    <property type="match status" value="1"/>
</dbReference>
<dbReference type="InterPro" id="IPR036514">
    <property type="entry name" value="SGNH_hydro_sf"/>
</dbReference>
<name>A0A927AXF6_9BACT</name>
<feature type="region of interest" description="Disordered" evidence="1">
    <location>
        <begin position="38"/>
        <end position="94"/>
    </location>
</feature>
<evidence type="ECO:0000256" key="2">
    <source>
        <dbReference type="SAM" id="Phobius"/>
    </source>
</evidence>
<feature type="transmembrane region" description="Helical" evidence="2">
    <location>
        <begin position="7"/>
        <end position="27"/>
    </location>
</feature>
<keyword evidence="2" id="KW-0472">Membrane</keyword>
<protein>
    <submittedName>
        <fullName evidence="3">SGNH/GDSL hydrolase family protein</fullName>
    </submittedName>
</protein>
<sequence length="366" mass="39952">MLSQRTFFSYVVIVHLVGAIVCILLGLNSCSSDYPALDNTQPTPPPSSTPAKPDTTGKNCPCPTPGSSTTVTPVSSTTAAPVQPSQSDTLTVPPPNFSPNGGIFYMSTEVKLTADSLPPQAVIEYSTNDGETWQTGTQMVLSTGGTILSRIRAGTKLSHTRSASFALYFKRMLIIGNSIMYHPPSEQLGWFNSNGMAASAPERDFVHLLTARLKTLYPALETSLQLYPGLNFEGKFGTPGYTLDEFNQPLTDFKPDLIIVRIGENIDDTQAASRNLESNFRQLLDRLASYNQPVRIVCTTSVWYKPNFDAIVRKVTAEKGHTLVDLSSILGQAQCFASQYQNPGVAAHPNDLGMFYIADKIWQKIQ</sequence>
<dbReference type="Proteomes" id="UP000653797">
    <property type="component" value="Unassembled WGS sequence"/>
</dbReference>
<reference evidence="3" key="1">
    <citation type="submission" date="2020-09" db="EMBL/GenBank/DDBJ databases">
        <authorList>
            <person name="Kim M.K."/>
        </authorList>
    </citation>
    <scope>NUCLEOTIDE SEQUENCE</scope>
    <source>
        <strain evidence="3">BT704</strain>
    </source>
</reference>
<proteinExistence type="predicted"/>
<dbReference type="GO" id="GO:0016788">
    <property type="term" value="F:hydrolase activity, acting on ester bonds"/>
    <property type="evidence" value="ECO:0007669"/>
    <property type="project" value="UniProtKB-ARBA"/>
</dbReference>
<evidence type="ECO:0000313" key="4">
    <source>
        <dbReference type="Proteomes" id="UP000653797"/>
    </source>
</evidence>
<feature type="compositionally biased region" description="Low complexity" evidence="1">
    <location>
        <begin position="65"/>
        <end position="82"/>
    </location>
</feature>